<reference evidence="3 4" key="1">
    <citation type="submission" date="2018-08" db="EMBL/GenBank/DDBJ databases">
        <title>Henriciella mobilis sp. nov., isolated from seawater.</title>
        <authorList>
            <person name="Cheng H."/>
            <person name="Wu Y.-H."/>
            <person name="Xu X.-W."/>
            <person name="Guo L.-L."/>
        </authorList>
    </citation>
    <scope>NUCLEOTIDE SEQUENCE [LARGE SCALE GENOMIC DNA]</scope>
    <source>
        <strain evidence="3 4">CCUG66934</strain>
    </source>
</reference>
<feature type="transmembrane region" description="Helical" evidence="2">
    <location>
        <begin position="32"/>
        <end position="50"/>
    </location>
</feature>
<keyword evidence="2" id="KW-1133">Transmembrane helix</keyword>
<comment type="caution">
    <text evidence="3">The sequence shown here is derived from an EMBL/GenBank/DDBJ whole genome shotgun (WGS) entry which is preliminary data.</text>
</comment>
<feature type="transmembrane region" description="Helical" evidence="2">
    <location>
        <begin position="71"/>
        <end position="92"/>
    </location>
</feature>
<name>A0A399QX41_9PROT</name>
<evidence type="ECO:0000313" key="4">
    <source>
        <dbReference type="Proteomes" id="UP000265431"/>
    </source>
</evidence>
<dbReference type="Proteomes" id="UP000265431">
    <property type="component" value="Unassembled WGS sequence"/>
</dbReference>
<dbReference type="AlphaFoldDB" id="A0A399QX41"/>
<keyword evidence="2" id="KW-0812">Transmembrane</keyword>
<sequence>MTGLIRLSLALRLAALLALPLAILTAVILERSAIMVVLIAAVMTAVRPVVLRAVKQSPPPLPSLQKLAPKFVGMVVLGGILFVAFAGIGAVFTEIDLESRLTMTDAAILGFWAAFAAICLAIPVKLLDGVIDTSGAGLRVGPFSISPDGTAPGDEGGEIIEGEVIGRGPRKPDSRD</sequence>
<feature type="transmembrane region" description="Helical" evidence="2">
    <location>
        <begin position="104"/>
        <end position="124"/>
    </location>
</feature>
<proteinExistence type="predicted"/>
<evidence type="ECO:0000256" key="2">
    <source>
        <dbReference type="SAM" id="Phobius"/>
    </source>
</evidence>
<keyword evidence="4" id="KW-1185">Reference proteome</keyword>
<organism evidence="3 4">
    <name type="scientific">Henriciella barbarensis</name>
    <dbReference type="NCBI Taxonomy" id="86342"/>
    <lineage>
        <taxon>Bacteria</taxon>
        <taxon>Pseudomonadati</taxon>
        <taxon>Pseudomonadota</taxon>
        <taxon>Alphaproteobacteria</taxon>
        <taxon>Hyphomonadales</taxon>
        <taxon>Hyphomonadaceae</taxon>
        <taxon>Henriciella</taxon>
    </lineage>
</organism>
<dbReference type="RefSeq" id="WP_119378856.1">
    <property type="nucleotide sequence ID" value="NZ_QWGB01000005.1"/>
</dbReference>
<gene>
    <name evidence="3" type="ORF">D1224_05235</name>
</gene>
<keyword evidence="2" id="KW-0472">Membrane</keyword>
<evidence type="ECO:0000256" key="1">
    <source>
        <dbReference type="SAM" id="MobiDB-lite"/>
    </source>
</evidence>
<protein>
    <submittedName>
        <fullName evidence="3">Uncharacterized protein</fullName>
    </submittedName>
</protein>
<evidence type="ECO:0000313" key="3">
    <source>
        <dbReference type="EMBL" id="RIJ23666.1"/>
    </source>
</evidence>
<dbReference type="EMBL" id="QWGB01000005">
    <property type="protein sequence ID" value="RIJ23666.1"/>
    <property type="molecule type" value="Genomic_DNA"/>
</dbReference>
<dbReference type="OrthoDB" id="7631495at2"/>
<feature type="region of interest" description="Disordered" evidence="1">
    <location>
        <begin position="146"/>
        <end position="176"/>
    </location>
</feature>
<accession>A0A399QX41</accession>